<accession>A0ABQ9J6S0</accession>
<proteinExistence type="predicted"/>
<dbReference type="Proteomes" id="UP001162164">
    <property type="component" value="Unassembled WGS sequence"/>
</dbReference>
<keyword evidence="3" id="KW-1185">Reference proteome</keyword>
<keyword evidence="1" id="KW-0732">Signal</keyword>
<dbReference type="EMBL" id="JAPWTJ010001105">
    <property type="protein sequence ID" value="KAJ8973819.1"/>
    <property type="molecule type" value="Genomic_DNA"/>
</dbReference>
<protein>
    <submittedName>
        <fullName evidence="2">Uncharacterized protein</fullName>
    </submittedName>
</protein>
<comment type="caution">
    <text evidence="2">The sequence shown here is derived from an EMBL/GenBank/DDBJ whole genome shotgun (WGS) entry which is preliminary data.</text>
</comment>
<evidence type="ECO:0000256" key="1">
    <source>
        <dbReference type="SAM" id="SignalP"/>
    </source>
</evidence>
<feature type="chain" id="PRO_5046538486" evidence="1">
    <location>
        <begin position="20"/>
        <end position="62"/>
    </location>
</feature>
<evidence type="ECO:0000313" key="2">
    <source>
        <dbReference type="EMBL" id="KAJ8973819.1"/>
    </source>
</evidence>
<name>A0ABQ9J6S0_9CUCU</name>
<evidence type="ECO:0000313" key="3">
    <source>
        <dbReference type="Proteomes" id="UP001162164"/>
    </source>
</evidence>
<sequence length="62" mass="7320">MIILNYLLFLLFTENYILATGVDINEKKYSHIQNGTIPLIMRGAWFSWENGRNTLTNLMQQR</sequence>
<organism evidence="2 3">
    <name type="scientific">Molorchus minor</name>
    <dbReference type="NCBI Taxonomy" id="1323400"/>
    <lineage>
        <taxon>Eukaryota</taxon>
        <taxon>Metazoa</taxon>
        <taxon>Ecdysozoa</taxon>
        <taxon>Arthropoda</taxon>
        <taxon>Hexapoda</taxon>
        <taxon>Insecta</taxon>
        <taxon>Pterygota</taxon>
        <taxon>Neoptera</taxon>
        <taxon>Endopterygota</taxon>
        <taxon>Coleoptera</taxon>
        <taxon>Polyphaga</taxon>
        <taxon>Cucujiformia</taxon>
        <taxon>Chrysomeloidea</taxon>
        <taxon>Cerambycidae</taxon>
        <taxon>Lamiinae</taxon>
        <taxon>Monochamini</taxon>
        <taxon>Molorchus</taxon>
    </lineage>
</organism>
<gene>
    <name evidence="2" type="ORF">NQ317_002382</name>
</gene>
<reference evidence="2" key="1">
    <citation type="journal article" date="2023" name="Insect Mol. Biol.">
        <title>Genome sequencing provides insights into the evolution of gene families encoding plant cell wall-degrading enzymes in longhorned beetles.</title>
        <authorList>
            <person name="Shin N.R."/>
            <person name="Okamura Y."/>
            <person name="Kirsch R."/>
            <person name="Pauchet Y."/>
        </authorList>
    </citation>
    <scope>NUCLEOTIDE SEQUENCE</scope>
    <source>
        <strain evidence="2">MMC_N1</strain>
    </source>
</reference>
<feature type="signal peptide" evidence="1">
    <location>
        <begin position="1"/>
        <end position="19"/>
    </location>
</feature>